<evidence type="ECO:0000313" key="7">
    <source>
        <dbReference type="Proteomes" id="UP000184342"/>
    </source>
</evidence>
<evidence type="ECO:0000256" key="4">
    <source>
        <dbReference type="ARBA" id="ARBA00023163"/>
    </source>
</evidence>
<proteinExistence type="inferred from homology"/>
<accession>A0A1M6BWN9</accession>
<dbReference type="AlphaFoldDB" id="A0A1M6BWN9"/>
<comment type="similarity">
    <text evidence="1">Belongs to the LysR transcriptional regulatory family.</text>
</comment>
<keyword evidence="7" id="KW-1185">Reference proteome</keyword>
<name>A0A1M6BWN9_9FIRM</name>
<dbReference type="EMBL" id="FQYT01000004">
    <property type="protein sequence ID" value="SHI53170.1"/>
    <property type="molecule type" value="Genomic_DNA"/>
</dbReference>
<protein>
    <submittedName>
        <fullName evidence="6">DNA-binding transcriptional regulator, LysR family</fullName>
    </submittedName>
</protein>
<keyword evidence="4" id="KW-0804">Transcription</keyword>
<dbReference type="InterPro" id="IPR036390">
    <property type="entry name" value="WH_DNA-bd_sf"/>
</dbReference>
<dbReference type="SUPFAM" id="SSF53850">
    <property type="entry name" value="Periplasmic binding protein-like II"/>
    <property type="match status" value="1"/>
</dbReference>
<dbReference type="PRINTS" id="PR00039">
    <property type="entry name" value="HTHLYSR"/>
</dbReference>
<dbReference type="FunFam" id="1.10.10.10:FF:000001">
    <property type="entry name" value="LysR family transcriptional regulator"/>
    <property type="match status" value="1"/>
</dbReference>
<evidence type="ECO:0000256" key="2">
    <source>
        <dbReference type="ARBA" id="ARBA00023015"/>
    </source>
</evidence>
<organism evidence="6 7">
    <name type="scientific">Parasporobacterium paucivorans DSM 15970</name>
    <dbReference type="NCBI Taxonomy" id="1122934"/>
    <lineage>
        <taxon>Bacteria</taxon>
        <taxon>Bacillati</taxon>
        <taxon>Bacillota</taxon>
        <taxon>Clostridia</taxon>
        <taxon>Lachnospirales</taxon>
        <taxon>Lachnospiraceae</taxon>
        <taxon>Parasporobacterium</taxon>
    </lineage>
</organism>
<evidence type="ECO:0000256" key="1">
    <source>
        <dbReference type="ARBA" id="ARBA00009437"/>
    </source>
</evidence>
<dbReference type="Gene3D" id="3.40.190.10">
    <property type="entry name" value="Periplasmic binding protein-like II"/>
    <property type="match status" value="2"/>
</dbReference>
<dbReference type="Pfam" id="PF03466">
    <property type="entry name" value="LysR_substrate"/>
    <property type="match status" value="1"/>
</dbReference>
<dbReference type="SUPFAM" id="SSF46785">
    <property type="entry name" value="Winged helix' DNA-binding domain"/>
    <property type="match status" value="1"/>
</dbReference>
<evidence type="ECO:0000256" key="3">
    <source>
        <dbReference type="ARBA" id="ARBA00023125"/>
    </source>
</evidence>
<dbReference type="OrthoDB" id="9803714at2"/>
<dbReference type="InterPro" id="IPR000847">
    <property type="entry name" value="LysR_HTH_N"/>
</dbReference>
<keyword evidence="2" id="KW-0805">Transcription regulation</keyword>
<reference evidence="6 7" key="1">
    <citation type="submission" date="2016-11" db="EMBL/GenBank/DDBJ databases">
        <authorList>
            <person name="Jaros S."/>
            <person name="Januszkiewicz K."/>
            <person name="Wedrychowicz H."/>
        </authorList>
    </citation>
    <scope>NUCLEOTIDE SEQUENCE [LARGE SCALE GENOMIC DNA]</scope>
    <source>
        <strain evidence="6 7">DSM 15970</strain>
    </source>
</reference>
<dbReference type="Pfam" id="PF00126">
    <property type="entry name" value="HTH_1"/>
    <property type="match status" value="1"/>
</dbReference>
<dbReference type="CDD" id="cd08414">
    <property type="entry name" value="PBP2_LTTR_aromatics_like"/>
    <property type="match status" value="1"/>
</dbReference>
<dbReference type="STRING" id="1122934.SAMN02745691_00412"/>
<keyword evidence="3 6" id="KW-0238">DNA-binding</keyword>
<dbReference type="PROSITE" id="PS50931">
    <property type="entry name" value="HTH_LYSR"/>
    <property type="match status" value="1"/>
</dbReference>
<feature type="domain" description="HTH lysR-type" evidence="5">
    <location>
        <begin position="1"/>
        <end position="58"/>
    </location>
</feature>
<sequence length="297" mass="34093">MNITQIRYFITLAKSLNYTKAASQLYVTQPALSRQIQAMEHELNIMLFMRNNRTVKLTPAGHILLKEFEKIYNDYNLAVVKAQNSFQGLSGEINIGILDGAMVGDLFPEALRYFAKYHANVKINLRNYSFNGLIEHLYDNTLDLIITLRFDVKCRERIGYKVIEETRDHVVVHSSHRLAGARHVKLSDFKDDVFIMVDTTDSEESPKLILDAFKKQGVMPIIKVAPSIQTEMLWVQAGVGVCVLDSRNMLRDDPTVKFLDVDEISDPSLTMAWNIDNYNPVKQTFIDVFFNESEYDK</sequence>
<dbReference type="RefSeq" id="WP_073992705.1">
    <property type="nucleotide sequence ID" value="NZ_FQYT01000004.1"/>
</dbReference>
<gene>
    <name evidence="6" type="ORF">SAMN02745691_00412</name>
</gene>
<dbReference type="Proteomes" id="UP000184342">
    <property type="component" value="Unassembled WGS sequence"/>
</dbReference>
<dbReference type="GO" id="GO:0032993">
    <property type="term" value="C:protein-DNA complex"/>
    <property type="evidence" value="ECO:0007669"/>
    <property type="project" value="TreeGrafter"/>
</dbReference>
<dbReference type="PANTHER" id="PTHR30346:SF0">
    <property type="entry name" value="HCA OPERON TRANSCRIPTIONAL ACTIVATOR HCAR"/>
    <property type="match status" value="1"/>
</dbReference>
<dbReference type="GO" id="GO:0003677">
    <property type="term" value="F:DNA binding"/>
    <property type="evidence" value="ECO:0007669"/>
    <property type="project" value="UniProtKB-KW"/>
</dbReference>
<dbReference type="PANTHER" id="PTHR30346">
    <property type="entry name" value="TRANSCRIPTIONAL DUAL REGULATOR HCAR-RELATED"/>
    <property type="match status" value="1"/>
</dbReference>
<dbReference type="Gene3D" id="1.10.10.10">
    <property type="entry name" value="Winged helix-like DNA-binding domain superfamily/Winged helix DNA-binding domain"/>
    <property type="match status" value="1"/>
</dbReference>
<dbReference type="InterPro" id="IPR005119">
    <property type="entry name" value="LysR_subst-bd"/>
</dbReference>
<dbReference type="GO" id="GO:0003700">
    <property type="term" value="F:DNA-binding transcription factor activity"/>
    <property type="evidence" value="ECO:0007669"/>
    <property type="project" value="InterPro"/>
</dbReference>
<dbReference type="InterPro" id="IPR036388">
    <property type="entry name" value="WH-like_DNA-bd_sf"/>
</dbReference>
<evidence type="ECO:0000259" key="5">
    <source>
        <dbReference type="PROSITE" id="PS50931"/>
    </source>
</evidence>
<evidence type="ECO:0000313" key="6">
    <source>
        <dbReference type="EMBL" id="SHI53170.1"/>
    </source>
</evidence>